<gene>
    <name evidence="1" type="ORF">FOT42_011060</name>
</gene>
<dbReference type="GO" id="GO:0009052">
    <property type="term" value="P:pentose-phosphate shunt, non-oxidative branch"/>
    <property type="evidence" value="ECO:0007669"/>
    <property type="project" value="InterPro"/>
</dbReference>
<dbReference type="AlphaFoldDB" id="A0A5N5IMW7"/>
<dbReference type="EMBL" id="VNIK02000007">
    <property type="protein sequence ID" value="KAB5487495.1"/>
    <property type="molecule type" value="Genomic_DNA"/>
</dbReference>
<proteinExistence type="predicted"/>
<dbReference type="OrthoDB" id="5870696at2"/>
<name>A0A5N5IMW7_9FLAO</name>
<dbReference type="GO" id="GO:0004751">
    <property type="term" value="F:ribose-5-phosphate isomerase activity"/>
    <property type="evidence" value="ECO:0007669"/>
    <property type="project" value="InterPro"/>
</dbReference>
<accession>A0A5N5IMW7</accession>
<keyword evidence="2" id="KW-1185">Reference proteome</keyword>
<reference evidence="1" key="1">
    <citation type="submission" date="2019-10" db="EMBL/GenBank/DDBJ databases">
        <title>Muricauda hadale sp. nov., a piezophilic bacterium isolated from hadopelagic water of the Mariana Trench.</title>
        <authorList>
            <person name="Wei Y."/>
        </authorList>
    </citation>
    <scope>NUCLEOTIDE SEQUENCE [LARGE SCALE GENOMIC DNA]</scope>
    <source>
        <strain evidence="1">MT-229</strain>
    </source>
</reference>
<sequence length="69" mass="7675">MGLNPMLWTINNKEFRTDHNNTILDLNIWGPIDIESLQAALAGIVETGLFLDTTDLVIMGIGNETITFQ</sequence>
<comment type="caution">
    <text evidence="1">The sequence shown here is derived from an EMBL/GenBank/DDBJ whole genome shotgun (WGS) entry which is preliminary data.</text>
</comment>
<dbReference type="Proteomes" id="UP000319204">
    <property type="component" value="Unassembled WGS sequence"/>
</dbReference>
<dbReference type="RefSeq" id="WP_151890639.1">
    <property type="nucleotide sequence ID" value="NZ_VNIK02000007.1"/>
</dbReference>
<dbReference type="Pfam" id="PF06026">
    <property type="entry name" value="Rib_5-P_isom_A"/>
    <property type="match status" value="1"/>
</dbReference>
<evidence type="ECO:0000313" key="1">
    <source>
        <dbReference type="EMBL" id="KAB5487495.1"/>
    </source>
</evidence>
<organism evidence="1 2">
    <name type="scientific">Flagellimonas hadalis</name>
    <dbReference type="NCBI Taxonomy" id="2597517"/>
    <lineage>
        <taxon>Bacteria</taxon>
        <taxon>Pseudomonadati</taxon>
        <taxon>Bacteroidota</taxon>
        <taxon>Flavobacteriia</taxon>
        <taxon>Flavobacteriales</taxon>
        <taxon>Flavobacteriaceae</taxon>
        <taxon>Flagellimonas</taxon>
    </lineage>
</organism>
<dbReference type="InterPro" id="IPR004788">
    <property type="entry name" value="Ribose5P_isomerase_type_A"/>
</dbReference>
<protein>
    <submittedName>
        <fullName evidence="1">Uncharacterized protein</fullName>
    </submittedName>
</protein>
<evidence type="ECO:0000313" key="2">
    <source>
        <dbReference type="Proteomes" id="UP000319204"/>
    </source>
</evidence>
<dbReference type="SUPFAM" id="SSF75445">
    <property type="entry name" value="D-ribose-5-phosphate isomerase (RpiA), lid domain"/>
    <property type="match status" value="1"/>
</dbReference>